<dbReference type="EMBL" id="JBIHSE010000001">
    <property type="protein sequence ID" value="MFH0269933.1"/>
    <property type="molecule type" value="Genomic_DNA"/>
</dbReference>
<sequence length="822" mass="94349">MLTTVNKYTCLEELTNDVVSAPELLDEMSAETLSQLTSYAIENDDFRVLALLTEIHTGIPMDTDYLPEWWLSDFHDDVTEVKFEHQKNSKKLRWCDITLDDGELLTAEKHKPLLNAFKHWLIACDNPIENGGKLTSSATASAKYRLIIILINTILLNGEALKLSELHLQRVSDEFWLKVLLTIAENSGSISNDLYKINHRIKHLLDGVDVPPEDVEAFKAKYPHVDRKIASEETILNLKDKVKACCWLHKQRFYAHGADDKAAHCNPKGNNSILTALLFEGKILKDEFNITSFPELELQPAPNRTEYKAVPNIDNLNGSSLGSLNKWFECIHLINTNIDKSNISVFNPVTSNVSTCALQGLVSIRKSARTKTLSPEFTFDLFRRSYELLKQLCTAPNEEEVNFWDCALTLVTKASEKSTKKGSNSHRPDSKAKRFDEALHGDLPHTELGHWLKFEAIDSIHPEFKEKGIVQFEGISLKTENRHTRIRNNESMLELFTVLQGAVQLLVGSVMARRQDELIKLKPFGNLVYIDENGKPLTDANPYIKDSERWSLRFKVKKTGIKGKNLTVDRPIPLSITRFVWQLEQFNRQAIDLNLVKKSDLALFNYIDSKTFKLRKHTAFYFNAAFDALCDYFETGIVQMDNGEYHRHYVRQHQLRRFFALVFFWSKGYDNMEALRWMLAHSDLEHLHNYITEADTGAVLNSAKASVIVQNVIHDKAMIDDLDEVEKLRKIIAERVTDDASKMLHIKTLDEAVWDYEDEDEYQTVPHIKQLQAEQEIENEVLTLLEDGSITLHPEFFTVRDENGEDIRNFNLILKVNELKGE</sequence>
<evidence type="ECO:0000313" key="2">
    <source>
        <dbReference type="Proteomes" id="UP001607221"/>
    </source>
</evidence>
<gene>
    <name evidence="1" type="ORF">ACGRHZ_00925</name>
</gene>
<proteinExistence type="predicted"/>
<dbReference type="Proteomes" id="UP001607221">
    <property type="component" value="Unassembled WGS sequence"/>
</dbReference>
<keyword evidence="2" id="KW-1185">Reference proteome</keyword>
<name>A0ABW7J133_9VIBR</name>
<comment type="caution">
    <text evidence="1">The sequence shown here is derived from an EMBL/GenBank/DDBJ whole genome shotgun (WGS) entry which is preliminary data.</text>
</comment>
<evidence type="ECO:0000313" key="1">
    <source>
        <dbReference type="EMBL" id="MFH0269933.1"/>
    </source>
</evidence>
<reference evidence="1 2" key="1">
    <citation type="submission" date="2024-10" db="EMBL/GenBank/DDBJ databases">
        <authorList>
            <person name="Yibar A."/>
            <person name="Saticioglu I.B."/>
            <person name="Duman M."/>
            <person name="Ajmi N."/>
            <person name="Gurler F."/>
            <person name="Ay H."/>
            <person name="Onuk E."/>
            <person name="Guler S."/>
            <person name="Romalde J.L."/>
        </authorList>
    </citation>
    <scope>NUCLEOTIDE SEQUENCE [LARGE SCALE GENOMIC DNA]</scope>
    <source>
        <strain evidence="1 2">1-TCBS-A</strain>
    </source>
</reference>
<protein>
    <submittedName>
        <fullName evidence="1">Integrase</fullName>
    </submittedName>
</protein>
<accession>A0ABW7J133</accession>
<organism evidence="1 2">
    <name type="scientific">Vibrio jasicida</name>
    <dbReference type="NCBI Taxonomy" id="766224"/>
    <lineage>
        <taxon>Bacteria</taxon>
        <taxon>Pseudomonadati</taxon>
        <taxon>Pseudomonadota</taxon>
        <taxon>Gammaproteobacteria</taxon>
        <taxon>Vibrionales</taxon>
        <taxon>Vibrionaceae</taxon>
        <taxon>Vibrio</taxon>
    </lineage>
</organism>
<dbReference type="RefSeq" id="WP_394631545.1">
    <property type="nucleotide sequence ID" value="NZ_JBIHSE010000001.1"/>
</dbReference>